<evidence type="ECO:0000256" key="2">
    <source>
        <dbReference type="SAM" id="Phobius"/>
    </source>
</evidence>
<evidence type="ECO:0000313" key="3">
    <source>
        <dbReference type="EMBL" id="CAD7263689.1"/>
    </source>
</evidence>
<keyword evidence="2" id="KW-0812">Transmembrane</keyword>
<feature type="compositionally biased region" description="Basic and acidic residues" evidence="1">
    <location>
        <begin position="256"/>
        <end position="268"/>
    </location>
</feature>
<accession>A0A7R9B062</accession>
<proteinExistence type="predicted"/>
<dbReference type="AlphaFoldDB" id="A0A7R9B062"/>
<name>A0A7R9B062_TIMSH</name>
<protein>
    <submittedName>
        <fullName evidence="3">Uncharacterized protein</fullName>
    </submittedName>
</protein>
<dbReference type="EMBL" id="OC003774">
    <property type="protein sequence ID" value="CAD7263689.1"/>
    <property type="molecule type" value="Genomic_DNA"/>
</dbReference>
<organism evidence="3">
    <name type="scientific">Timema shepardi</name>
    <name type="common">Walking stick</name>
    <dbReference type="NCBI Taxonomy" id="629360"/>
    <lineage>
        <taxon>Eukaryota</taxon>
        <taxon>Metazoa</taxon>
        <taxon>Ecdysozoa</taxon>
        <taxon>Arthropoda</taxon>
        <taxon>Hexapoda</taxon>
        <taxon>Insecta</taxon>
        <taxon>Pterygota</taxon>
        <taxon>Neoptera</taxon>
        <taxon>Polyneoptera</taxon>
        <taxon>Phasmatodea</taxon>
        <taxon>Timematodea</taxon>
        <taxon>Timematoidea</taxon>
        <taxon>Timematidae</taxon>
        <taxon>Timema</taxon>
    </lineage>
</organism>
<keyword evidence="2" id="KW-1133">Transmembrane helix</keyword>
<keyword evidence="2" id="KW-0472">Membrane</keyword>
<feature type="region of interest" description="Disordered" evidence="1">
    <location>
        <begin position="174"/>
        <end position="268"/>
    </location>
</feature>
<sequence>MVVLQMADNASEVEYNASEVEYDASEMKCYPFLMDEEFIKCAESKSGSSGQTTNETGATSCCLYEFVDRINQSFDEFIADYLRADNVSITCNITRDNFTAPLAFYPDNSCVHEDSSDGVVVCNSTCVQEYLHMLNVSVLIVYCKQRSLWKPLNLYLVSTLLAESLFLRLRPCGHRSRSSTRGEKMGKCQQTEDLSQEHEQRYGKTDKDDRREKKHTKESQRTGQDSPVSDLRDFSSNDEDTAYGVEDAKENEEDYVDRKQNARESKKEMGGTYIRKCVGERRRTKEIKRKIETKVVRADTSDGPLASSSTFAIGFGLILVLLLIHFAHSLVMKIRSDTTFYS</sequence>
<feature type="compositionally biased region" description="Basic and acidic residues" evidence="1">
    <location>
        <begin position="195"/>
        <end position="220"/>
    </location>
</feature>
<gene>
    <name evidence="3" type="ORF">TSIB3V08_LOCUS7760</name>
</gene>
<reference evidence="3" key="1">
    <citation type="submission" date="2020-11" db="EMBL/GenBank/DDBJ databases">
        <authorList>
            <person name="Tran Van P."/>
        </authorList>
    </citation>
    <scope>NUCLEOTIDE SEQUENCE</scope>
</reference>
<feature type="transmembrane region" description="Helical" evidence="2">
    <location>
        <begin position="311"/>
        <end position="331"/>
    </location>
</feature>
<evidence type="ECO:0000256" key="1">
    <source>
        <dbReference type="SAM" id="MobiDB-lite"/>
    </source>
</evidence>